<gene>
    <name evidence="9" type="ordered locus">Sulku_1181</name>
</gene>
<dbReference type="InterPro" id="IPR046348">
    <property type="entry name" value="SIS_dom_sf"/>
</dbReference>
<evidence type="ECO:0000256" key="2">
    <source>
        <dbReference type="ARBA" id="ARBA00006604"/>
    </source>
</evidence>
<keyword evidence="10" id="KW-1185">Reference proteome</keyword>
<dbReference type="PRINTS" id="PR00662">
    <property type="entry name" value="G6PISOMERASE"/>
</dbReference>
<dbReference type="GO" id="GO:0051156">
    <property type="term" value="P:glucose 6-phosphate metabolic process"/>
    <property type="evidence" value="ECO:0007669"/>
    <property type="project" value="TreeGrafter"/>
</dbReference>
<dbReference type="InterPro" id="IPR018189">
    <property type="entry name" value="Phosphoglucose_isomerase_CS"/>
</dbReference>
<dbReference type="InterPro" id="IPR035482">
    <property type="entry name" value="SIS_PGI_2"/>
</dbReference>
<dbReference type="CDD" id="cd05016">
    <property type="entry name" value="SIS_PGI_2"/>
    <property type="match status" value="1"/>
</dbReference>
<dbReference type="NCBIfam" id="NF003016">
    <property type="entry name" value="PRK03868.1"/>
    <property type="match status" value="1"/>
</dbReference>
<evidence type="ECO:0000256" key="3">
    <source>
        <dbReference type="ARBA" id="ARBA00011952"/>
    </source>
</evidence>
<dbReference type="eggNOG" id="COG0166">
    <property type="taxonomic scope" value="Bacteria"/>
</dbReference>
<dbReference type="UniPathway" id="UPA00109">
    <property type="reaction ID" value="UER00181"/>
</dbReference>
<keyword evidence="6 8" id="KW-0413">Isomerase</keyword>
<comment type="catalytic activity">
    <reaction evidence="7 8">
        <text>alpha-D-glucose 6-phosphate = beta-D-fructose 6-phosphate</text>
        <dbReference type="Rhea" id="RHEA:11816"/>
        <dbReference type="ChEBI" id="CHEBI:57634"/>
        <dbReference type="ChEBI" id="CHEBI:58225"/>
        <dbReference type="EC" id="5.3.1.9"/>
    </reaction>
</comment>
<dbReference type="Proteomes" id="UP000008721">
    <property type="component" value="Chromosome"/>
</dbReference>
<dbReference type="Gene3D" id="3.40.50.10490">
    <property type="entry name" value="Glucose-6-phosphate isomerase like protein, domain 1"/>
    <property type="match status" value="2"/>
</dbReference>
<dbReference type="EC" id="5.3.1.9" evidence="3 8"/>
<dbReference type="GO" id="GO:0048029">
    <property type="term" value="F:monosaccharide binding"/>
    <property type="evidence" value="ECO:0007669"/>
    <property type="project" value="TreeGrafter"/>
</dbReference>
<comment type="pathway">
    <text evidence="1 8">Carbohydrate degradation; glycolysis; D-glyceraldehyde 3-phosphate and glycerone phosphate from D-glucose: step 2/4.</text>
</comment>
<evidence type="ECO:0000256" key="4">
    <source>
        <dbReference type="ARBA" id="ARBA00022432"/>
    </source>
</evidence>
<dbReference type="GO" id="GO:0097367">
    <property type="term" value="F:carbohydrate derivative binding"/>
    <property type="evidence" value="ECO:0007669"/>
    <property type="project" value="InterPro"/>
</dbReference>
<dbReference type="InterPro" id="IPR035476">
    <property type="entry name" value="SIS_PGI_1"/>
</dbReference>
<evidence type="ECO:0000313" key="10">
    <source>
        <dbReference type="Proteomes" id="UP000008721"/>
    </source>
</evidence>
<dbReference type="PANTHER" id="PTHR11469:SF1">
    <property type="entry name" value="GLUCOSE-6-PHOSPHATE ISOMERASE"/>
    <property type="match status" value="1"/>
</dbReference>
<name>E4TX03_SULKY</name>
<evidence type="ECO:0000313" key="9">
    <source>
        <dbReference type="EMBL" id="ADR33844.1"/>
    </source>
</evidence>
<organism evidence="9 10">
    <name type="scientific">Sulfuricurvum kujiense (strain ATCC BAA-921 / DSM 16994 / JCM 11577 / YK-1)</name>
    <dbReference type="NCBI Taxonomy" id="709032"/>
    <lineage>
        <taxon>Bacteria</taxon>
        <taxon>Pseudomonadati</taxon>
        <taxon>Campylobacterota</taxon>
        <taxon>Epsilonproteobacteria</taxon>
        <taxon>Campylobacterales</taxon>
        <taxon>Sulfurimonadaceae</taxon>
        <taxon>Sulfuricurvum</taxon>
    </lineage>
</organism>
<evidence type="ECO:0000256" key="7">
    <source>
        <dbReference type="ARBA" id="ARBA00029321"/>
    </source>
</evidence>
<evidence type="ECO:0000256" key="1">
    <source>
        <dbReference type="ARBA" id="ARBA00004926"/>
    </source>
</evidence>
<accession>E4TX03</accession>
<dbReference type="EMBL" id="CP002355">
    <property type="protein sequence ID" value="ADR33844.1"/>
    <property type="molecule type" value="Genomic_DNA"/>
</dbReference>
<dbReference type="InterPro" id="IPR001672">
    <property type="entry name" value="G6P_Isomerase"/>
</dbReference>
<dbReference type="STRING" id="709032.Sulku_1181"/>
<dbReference type="GO" id="GO:0005829">
    <property type="term" value="C:cytosol"/>
    <property type="evidence" value="ECO:0007669"/>
    <property type="project" value="TreeGrafter"/>
</dbReference>
<reference evidence="9 10" key="1">
    <citation type="journal article" date="2012" name="Stand. Genomic Sci.">
        <title>Complete genome sequence of the sulfur compounds oxidizing chemolithoautotroph Sulfuricurvum kujiense type strain (YK-1(T)).</title>
        <authorList>
            <person name="Han C."/>
            <person name="Kotsyurbenko O."/>
            <person name="Chertkov O."/>
            <person name="Held B."/>
            <person name="Lapidus A."/>
            <person name="Nolan M."/>
            <person name="Lucas S."/>
            <person name="Hammon N."/>
            <person name="Deshpande S."/>
            <person name="Cheng J.F."/>
            <person name="Tapia R."/>
            <person name="Goodwin L.A."/>
            <person name="Pitluck S."/>
            <person name="Liolios K."/>
            <person name="Pagani I."/>
            <person name="Ivanova N."/>
            <person name="Mavromatis K."/>
            <person name="Mikhailova N."/>
            <person name="Pati A."/>
            <person name="Chen A."/>
            <person name="Palaniappan K."/>
            <person name="Land M."/>
            <person name="Hauser L."/>
            <person name="Chang Y.J."/>
            <person name="Jeffries C.D."/>
            <person name="Brambilla E.M."/>
            <person name="Rohde M."/>
            <person name="Spring S."/>
            <person name="Sikorski J."/>
            <person name="Goker M."/>
            <person name="Woyke T."/>
            <person name="Bristow J."/>
            <person name="Eisen J.A."/>
            <person name="Markowitz V."/>
            <person name="Hugenholtz P."/>
            <person name="Kyrpides N.C."/>
            <person name="Klenk H.P."/>
            <person name="Detter J.C."/>
        </authorList>
    </citation>
    <scope>NUCLEOTIDE SEQUENCE [LARGE SCALE GENOMIC DNA]</scope>
    <source>
        <strain evidence="10">ATCC BAA-921 / DSM 16994 / JCM 11577 / YK-1</strain>
    </source>
</reference>
<dbReference type="OrthoDB" id="140919at2"/>
<comment type="similarity">
    <text evidence="2 8">Belongs to the GPI family.</text>
</comment>
<keyword evidence="5 8" id="KW-0324">Glycolysis</keyword>
<dbReference type="SUPFAM" id="SSF53697">
    <property type="entry name" value="SIS domain"/>
    <property type="match status" value="1"/>
</dbReference>
<protein>
    <recommendedName>
        <fullName evidence="3 8">Glucose-6-phosphate isomerase</fullName>
        <ecNumber evidence="3 8">5.3.1.9</ecNumber>
    </recommendedName>
</protein>
<dbReference type="PROSITE" id="PS51463">
    <property type="entry name" value="P_GLUCOSE_ISOMERASE_3"/>
    <property type="match status" value="1"/>
</dbReference>
<dbReference type="KEGG" id="sku:Sulku_1181"/>
<dbReference type="HOGENOM" id="CLU_037303_1_0_7"/>
<dbReference type="GO" id="GO:0006096">
    <property type="term" value="P:glycolytic process"/>
    <property type="evidence" value="ECO:0007669"/>
    <property type="project" value="UniProtKB-UniPathway"/>
</dbReference>
<dbReference type="PROSITE" id="PS00174">
    <property type="entry name" value="P_GLUCOSE_ISOMERASE_2"/>
    <property type="match status" value="1"/>
</dbReference>
<dbReference type="PANTHER" id="PTHR11469">
    <property type="entry name" value="GLUCOSE-6-PHOSPHATE ISOMERASE"/>
    <property type="match status" value="1"/>
</dbReference>
<evidence type="ECO:0000256" key="5">
    <source>
        <dbReference type="ARBA" id="ARBA00023152"/>
    </source>
</evidence>
<evidence type="ECO:0000256" key="8">
    <source>
        <dbReference type="RuleBase" id="RU000612"/>
    </source>
</evidence>
<evidence type="ECO:0000256" key="6">
    <source>
        <dbReference type="ARBA" id="ARBA00023235"/>
    </source>
</evidence>
<proteinExistence type="inferred from homology"/>
<dbReference type="CDD" id="cd05015">
    <property type="entry name" value="SIS_PGI_1"/>
    <property type="match status" value="1"/>
</dbReference>
<dbReference type="GO" id="GO:0004347">
    <property type="term" value="F:glucose-6-phosphate isomerase activity"/>
    <property type="evidence" value="ECO:0007669"/>
    <property type="project" value="UniProtKB-EC"/>
</dbReference>
<dbReference type="RefSeq" id="WP_013460041.1">
    <property type="nucleotide sequence ID" value="NC_014762.1"/>
</dbReference>
<dbReference type="Pfam" id="PF00342">
    <property type="entry name" value="PGI"/>
    <property type="match status" value="1"/>
</dbReference>
<dbReference type="PROSITE" id="PS00765">
    <property type="entry name" value="P_GLUCOSE_ISOMERASE_1"/>
    <property type="match status" value="1"/>
</dbReference>
<sequence>MLTYTNHFDTKTLDPFTLEKGFEAVRYEAASGEVGYYHLPISSQPLVEELKSLYHDIDRRFNTIAIIGIGGSSLGIKAIERLLRPSTPNAKKLIYLENSDPISIMQEMKQIDKFRTLFIVISKSGGTVETLSIFKRLVVSFELPLDHSDQIYVVSDENSILAHFADEHHLRRFVIPSNVGGRFSVLSAVGMVPLTLAGFDTAAILKGAQTFLEQFWNRQEEHMLQKAAYYVTQSDQYPMNVLFAYSDTFEEFGKWVVQIWGESLGKRNRRGERVGLTPISLIGSVDQHSFLQLIIEGPLNKTVTFMHIEHSEDHLMIPELSLHYLEKSDFVNGKSFNELINAQCHATMQSVLQSGVSVDEIAWKQIDEASVGELILYYELLTSLSGALLEINTYDQPGVEIGKKILETQF</sequence>
<dbReference type="AlphaFoldDB" id="E4TX03"/>
<dbReference type="GO" id="GO:0006094">
    <property type="term" value="P:gluconeogenesis"/>
    <property type="evidence" value="ECO:0007669"/>
    <property type="project" value="UniProtKB-KW"/>
</dbReference>
<keyword evidence="4 8" id="KW-0312">Gluconeogenesis</keyword>